<dbReference type="InterPro" id="IPR000086">
    <property type="entry name" value="NUDIX_hydrolase_dom"/>
</dbReference>
<accession>A0A4Y9ZCZ8</accession>
<feature type="domain" description="Nudix hydrolase" evidence="1">
    <location>
        <begin position="122"/>
        <end position="263"/>
    </location>
</feature>
<sequence length="297" mass="33099">ALAADNAAQRAQNLPESWLIHTHTSSDSGERPYVAFAAHLSDPAARTAVLATLCSSWRDSGAFAEQIGQNLWRDELYDVYRDAFGAHDELASLADVDAERGPRANYAFALERAACALFGVVTYGVHMTVYEQDEHGMRVWVPRRAKTKPTFPGQLDNSVAGGISAGAGVYETIVKEAQEEASLPADAVRHYARASGAISYFFRSHKGWLQPEVEYVYDMHAPAGKHTLKPMDGEVESFELLPLKEVIQHMRAGEFKPNCAVVLVDFLIRKGYITPDNEPEYMEIITRLHGRFEIDRW</sequence>
<dbReference type="PROSITE" id="PS51462">
    <property type="entry name" value="NUDIX"/>
    <property type="match status" value="1"/>
</dbReference>
<dbReference type="SUPFAM" id="SSF55811">
    <property type="entry name" value="Nudix"/>
    <property type="match status" value="1"/>
</dbReference>
<dbReference type="Gene3D" id="3.90.79.10">
    <property type="entry name" value="Nucleoside Triphosphate Pyrophosphohydrolase"/>
    <property type="match status" value="1"/>
</dbReference>
<evidence type="ECO:0000313" key="2">
    <source>
        <dbReference type="EMBL" id="TFY72030.1"/>
    </source>
</evidence>
<keyword evidence="3" id="KW-1185">Reference proteome</keyword>
<dbReference type="GO" id="GO:0044715">
    <property type="term" value="F:8-oxo-dGDP phosphatase activity"/>
    <property type="evidence" value="ECO:0007669"/>
    <property type="project" value="UniProtKB-ARBA"/>
</dbReference>
<dbReference type="Pfam" id="PF00293">
    <property type="entry name" value="NUDIX"/>
    <property type="match status" value="1"/>
</dbReference>
<organism evidence="2 3">
    <name type="scientific">Dentipellis fragilis</name>
    <dbReference type="NCBI Taxonomy" id="205917"/>
    <lineage>
        <taxon>Eukaryota</taxon>
        <taxon>Fungi</taxon>
        <taxon>Dikarya</taxon>
        <taxon>Basidiomycota</taxon>
        <taxon>Agaricomycotina</taxon>
        <taxon>Agaricomycetes</taxon>
        <taxon>Russulales</taxon>
        <taxon>Hericiaceae</taxon>
        <taxon>Dentipellis</taxon>
    </lineage>
</organism>
<name>A0A4Y9ZCZ8_9AGAM</name>
<evidence type="ECO:0000259" key="1">
    <source>
        <dbReference type="PROSITE" id="PS51462"/>
    </source>
</evidence>
<dbReference type="AlphaFoldDB" id="A0A4Y9ZCZ8"/>
<dbReference type="CDD" id="cd03676">
    <property type="entry name" value="NUDIX_Tnr3_like"/>
    <property type="match status" value="1"/>
</dbReference>
<dbReference type="InterPro" id="IPR015797">
    <property type="entry name" value="NUDIX_hydrolase-like_dom_sf"/>
</dbReference>
<dbReference type="Proteomes" id="UP000298327">
    <property type="component" value="Unassembled WGS sequence"/>
</dbReference>
<dbReference type="OrthoDB" id="10261522at2759"/>
<feature type="non-terminal residue" evidence="2">
    <location>
        <position position="1"/>
    </location>
</feature>
<dbReference type="PANTHER" id="PTHR13622">
    <property type="entry name" value="THIAMIN PYROPHOSPHOKINASE"/>
    <property type="match status" value="1"/>
</dbReference>
<dbReference type="STRING" id="205917.A0A4Y9ZCZ8"/>
<dbReference type="FunFam" id="3.90.79.10:FF:000019">
    <property type="entry name" value="Thiamin pyrophosphokinase, putative"/>
    <property type="match status" value="1"/>
</dbReference>
<protein>
    <recommendedName>
        <fullName evidence="1">Nudix hydrolase domain-containing protein</fullName>
    </recommendedName>
</protein>
<proteinExistence type="predicted"/>
<evidence type="ECO:0000313" key="3">
    <source>
        <dbReference type="Proteomes" id="UP000298327"/>
    </source>
</evidence>
<dbReference type="PANTHER" id="PTHR13622:SF8">
    <property type="entry name" value="THIAMIN PYROPHOSPHOKINASE 1"/>
    <property type="match status" value="1"/>
</dbReference>
<gene>
    <name evidence="2" type="ORF">EVG20_g945</name>
</gene>
<comment type="caution">
    <text evidence="2">The sequence shown here is derived from an EMBL/GenBank/DDBJ whole genome shotgun (WGS) entry which is preliminary data.</text>
</comment>
<dbReference type="EMBL" id="SEOQ01000027">
    <property type="protein sequence ID" value="TFY72030.1"/>
    <property type="molecule type" value="Genomic_DNA"/>
</dbReference>
<reference evidence="2 3" key="1">
    <citation type="submission" date="2019-02" db="EMBL/GenBank/DDBJ databases">
        <title>Genome sequencing of the rare red list fungi Dentipellis fragilis.</title>
        <authorList>
            <person name="Buettner E."/>
            <person name="Kellner H."/>
        </authorList>
    </citation>
    <scope>NUCLEOTIDE SEQUENCE [LARGE SCALE GENOMIC DNA]</scope>
    <source>
        <strain evidence="2 3">DSM 105465</strain>
    </source>
</reference>